<evidence type="ECO:0000256" key="1">
    <source>
        <dbReference type="SAM" id="Phobius"/>
    </source>
</evidence>
<evidence type="ECO:0000313" key="2">
    <source>
        <dbReference type="EMBL" id="PIP55900.1"/>
    </source>
</evidence>
<protein>
    <submittedName>
        <fullName evidence="2">Uncharacterized protein</fullName>
    </submittedName>
</protein>
<evidence type="ECO:0000313" key="3">
    <source>
        <dbReference type="Proteomes" id="UP000229794"/>
    </source>
</evidence>
<dbReference type="Proteomes" id="UP000229794">
    <property type="component" value="Unassembled WGS sequence"/>
</dbReference>
<keyword evidence="1" id="KW-0472">Membrane</keyword>
<accession>A0A2H0BFW2</accession>
<reference evidence="2 3" key="1">
    <citation type="submission" date="2017-09" db="EMBL/GenBank/DDBJ databases">
        <title>Depth-based differentiation of microbial function through sediment-hosted aquifers and enrichment of novel symbionts in the deep terrestrial subsurface.</title>
        <authorList>
            <person name="Probst A.J."/>
            <person name="Ladd B."/>
            <person name="Jarett J.K."/>
            <person name="Geller-Mcgrath D.E."/>
            <person name="Sieber C.M."/>
            <person name="Emerson J.B."/>
            <person name="Anantharaman K."/>
            <person name="Thomas B.C."/>
            <person name="Malmstrom R."/>
            <person name="Stieglmeier M."/>
            <person name="Klingl A."/>
            <person name="Woyke T."/>
            <person name="Ryan C.M."/>
            <person name="Banfield J.F."/>
        </authorList>
    </citation>
    <scope>NUCLEOTIDE SEQUENCE [LARGE SCALE GENOMIC DNA]</scope>
    <source>
        <strain evidence="2">CG22_combo_CG10-13_8_21_14_all_42_17</strain>
    </source>
</reference>
<keyword evidence="1" id="KW-0812">Transmembrane</keyword>
<proteinExistence type="predicted"/>
<feature type="transmembrane region" description="Helical" evidence="1">
    <location>
        <begin position="6"/>
        <end position="26"/>
    </location>
</feature>
<dbReference type="EMBL" id="PCST01000009">
    <property type="protein sequence ID" value="PIP55900.1"/>
    <property type="molecule type" value="Genomic_DNA"/>
</dbReference>
<name>A0A2H0BFW2_9BACT</name>
<keyword evidence="1" id="KW-1133">Transmembrane helix</keyword>
<sequence length="72" mass="8293">MNPKSYYLIAGIIFLVVALAHFLRIINGWEVNIANFAIPMWVSWVAVILLGWLAYQGLSCDFRKDHPCDLRK</sequence>
<feature type="transmembrane region" description="Helical" evidence="1">
    <location>
        <begin position="33"/>
        <end position="55"/>
    </location>
</feature>
<gene>
    <name evidence="2" type="ORF">COX06_00715</name>
</gene>
<organism evidence="2 3">
    <name type="scientific">Candidatus Zambryskibacteria bacterium CG22_combo_CG10-13_8_21_14_all_42_17</name>
    <dbReference type="NCBI Taxonomy" id="1975118"/>
    <lineage>
        <taxon>Bacteria</taxon>
        <taxon>Candidatus Zambryskiibacteriota</taxon>
    </lineage>
</organism>
<dbReference type="AlphaFoldDB" id="A0A2H0BFW2"/>
<comment type="caution">
    <text evidence="2">The sequence shown here is derived from an EMBL/GenBank/DDBJ whole genome shotgun (WGS) entry which is preliminary data.</text>
</comment>